<proteinExistence type="predicted"/>
<keyword evidence="2" id="KW-1185">Reference proteome</keyword>
<comment type="caution">
    <text evidence="1">The sequence shown here is derived from an EMBL/GenBank/DDBJ whole genome shotgun (WGS) entry which is preliminary data.</text>
</comment>
<name>A0ACC3C4B8_PYRYE</name>
<evidence type="ECO:0000313" key="1">
    <source>
        <dbReference type="EMBL" id="KAK1864997.1"/>
    </source>
</evidence>
<dbReference type="Proteomes" id="UP000798662">
    <property type="component" value="Chromosome 2"/>
</dbReference>
<sequence length="860" mass="85103">MDPSRPCLPPAPRAACAAAAFCLAPPPSLCIDGGARRYGGWVGGGGGGGGGGSGVRICQQTDTGAVVTMVTARGGGSATNGVPPERVVMAARGRGRPPAAATGTAAGGSSGSPAAVGGRRKRAAAPAAAAAAKPGGGRTKKAPAAQAKGRGAKGAVAPTPPPGDVASGKSAGAGAEAAAAAAAATADAAAAADALASAVAEKDSLAAALAAATAAADTRSSLLALLTEAATSAVAAALSDTLLARTEAAVEGAAANAAAVESALTQSTKSAASASKRAAALAAALGEEQQQRAVLAQRLALSERLVSTREAELADARDGAVALSPLSADVMAFAAGSAAHSTGHVRLLLAGLCLYPALAAPFAPAPSVVAAVAEAVASGGAGAGAGGSGAAAPPVGWPTALAAVVAADAAHDPAAAVTHYGALWRSLATPGRRGWRGEILAAVTGGMDVSLVADAATRPALRDALRSDLRSLHALYNTDPRELRRWLLDGLGGDVAPPSFAPPSVPVYTESFAALGGGMGGLTPGVDASGVAAGEGVVAASPLRTLITSLQAAPDWGADAIVDELVAYVADGGVEAAAVGAEVCDAYWALRWEGGAAGSLVGAVSVDEVLSADPLPFVGVEDIRRRLVRNTEFLLSGLKAQNVLLYGSPGVGKSAMVRSLLPELAPRGLRIIELQKADLCSIPTILERLAPLPFCFILFIDDLTFEESEAEEMRAGKAALDGSMRVAAPNVTVVATSNRRFPVGSRLTDGTQERLAFAYRFGLVLAFPVTNRDQFKAIVRALGVGAGLLDTTDDDALDAAALTWALGQDGNSNGMSGRTARQFVEYVAAERALYGDAAEMSGSAGNVNAGAVPANSEWVN</sequence>
<organism evidence="1 2">
    <name type="scientific">Pyropia yezoensis</name>
    <name type="common">Susabi-nori</name>
    <name type="synonym">Porphyra yezoensis</name>
    <dbReference type="NCBI Taxonomy" id="2788"/>
    <lineage>
        <taxon>Eukaryota</taxon>
        <taxon>Rhodophyta</taxon>
        <taxon>Bangiophyceae</taxon>
        <taxon>Bangiales</taxon>
        <taxon>Bangiaceae</taxon>
        <taxon>Pyropia</taxon>
    </lineage>
</organism>
<gene>
    <name evidence="1" type="ORF">I4F81_007533</name>
</gene>
<protein>
    <submittedName>
        <fullName evidence="1">Uncharacterized protein</fullName>
    </submittedName>
</protein>
<reference evidence="1" key="1">
    <citation type="submission" date="2019-11" db="EMBL/GenBank/DDBJ databases">
        <title>Nori genome reveals adaptations in red seaweeds to the harsh intertidal environment.</title>
        <authorList>
            <person name="Wang D."/>
            <person name="Mao Y."/>
        </authorList>
    </citation>
    <scope>NUCLEOTIDE SEQUENCE</scope>
    <source>
        <tissue evidence="1">Gametophyte</tissue>
    </source>
</reference>
<accession>A0ACC3C4B8</accession>
<evidence type="ECO:0000313" key="2">
    <source>
        <dbReference type="Proteomes" id="UP000798662"/>
    </source>
</evidence>
<dbReference type="EMBL" id="CM020619">
    <property type="protein sequence ID" value="KAK1864997.1"/>
    <property type="molecule type" value="Genomic_DNA"/>
</dbReference>